<feature type="compositionally biased region" description="Basic and acidic residues" evidence="1">
    <location>
        <begin position="61"/>
        <end position="75"/>
    </location>
</feature>
<evidence type="ECO:0000313" key="2">
    <source>
        <dbReference type="EMBL" id="VVE43181.1"/>
    </source>
</evidence>
<feature type="region of interest" description="Disordered" evidence="1">
    <location>
        <begin position="49"/>
        <end position="105"/>
    </location>
</feature>
<dbReference type="EMBL" id="CABPSI010000005">
    <property type="protein sequence ID" value="VVE43181.1"/>
    <property type="molecule type" value="Genomic_DNA"/>
</dbReference>
<protein>
    <submittedName>
        <fullName evidence="2">Uncharacterized protein</fullName>
    </submittedName>
</protein>
<dbReference type="AlphaFoldDB" id="A0A5E4Y3C9"/>
<name>A0A5E4Y3C9_9BURK</name>
<accession>A0A5E4Y3C9</accession>
<sequence>MAVLPVLYASAIVLTRPANSAKSTRADSTESARSSARACFAAATSADIRQPFTTPPASEPGEQHQGRAHEHDTALRHTVNSHPLAPQRPALSGNKKPPEGGTQNAGLDRLARRWHNKIYALSFVLAVPHRHLALVTRVEVDFRFPISPLVCVLHGLDQILAVDILLESRECDRLLRPNVCPTGNGQTTLGRVRGCGSVGRRIPVIGLSRIQRHSSLAIVNTFE</sequence>
<dbReference type="Proteomes" id="UP000333828">
    <property type="component" value="Unassembled WGS sequence"/>
</dbReference>
<evidence type="ECO:0000313" key="3">
    <source>
        <dbReference type="Proteomes" id="UP000333828"/>
    </source>
</evidence>
<gene>
    <name evidence="2" type="ORF">PIN31115_04239</name>
</gene>
<reference evidence="2 3" key="1">
    <citation type="submission" date="2019-08" db="EMBL/GenBank/DDBJ databases">
        <authorList>
            <person name="Peeters C."/>
        </authorList>
    </citation>
    <scope>NUCLEOTIDE SEQUENCE [LARGE SCALE GENOMIC DNA]</scope>
    <source>
        <strain evidence="2 3">LMG 31115</strain>
    </source>
</reference>
<evidence type="ECO:0000256" key="1">
    <source>
        <dbReference type="SAM" id="MobiDB-lite"/>
    </source>
</evidence>
<keyword evidence="3" id="KW-1185">Reference proteome</keyword>
<proteinExistence type="predicted"/>
<organism evidence="2 3">
    <name type="scientific">Pandoraea iniqua</name>
    <dbReference type="NCBI Taxonomy" id="2508288"/>
    <lineage>
        <taxon>Bacteria</taxon>
        <taxon>Pseudomonadati</taxon>
        <taxon>Pseudomonadota</taxon>
        <taxon>Betaproteobacteria</taxon>
        <taxon>Burkholderiales</taxon>
        <taxon>Burkholderiaceae</taxon>
        <taxon>Pandoraea</taxon>
    </lineage>
</organism>